<evidence type="ECO:0000313" key="2">
    <source>
        <dbReference type="EMBL" id="KPI90810.1"/>
    </source>
</evidence>
<evidence type="ECO:0000313" key="3">
    <source>
        <dbReference type="Proteomes" id="UP000038009"/>
    </source>
</evidence>
<name>A0A0N1I2I4_LEPSE</name>
<protein>
    <submittedName>
        <fullName evidence="2">Uncharacterized protein</fullName>
    </submittedName>
</protein>
<dbReference type="Proteomes" id="UP000038009">
    <property type="component" value="Unassembled WGS sequence"/>
</dbReference>
<dbReference type="AlphaFoldDB" id="A0A0N1I2I4"/>
<comment type="caution">
    <text evidence="2">The sequence shown here is derived from an EMBL/GenBank/DDBJ whole genome shotgun (WGS) entry which is preliminary data.</text>
</comment>
<dbReference type="VEuPathDB" id="TriTrypDB:Lsey_0001_0430"/>
<feature type="region of interest" description="Disordered" evidence="1">
    <location>
        <begin position="224"/>
        <end position="265"/>
    </location>
</feature>
<dbReference type="OrthoDB" id="272808at2759"/>
<gene>
    <name evidence="2" type="ORF">ABL78_0043</name>
</gene>
<reference evidence="2 3" key="1">
    <citation type="journal article" date="2015" name="PLoS Pathog.">
        <title>Leptomonas seymouri: Adaptations to the Dixenous Life Cycle Analyzed by Genome Sequencing, Transcriptome Profiling and Co-infection with Leishmania donovani.</title>
        <authorList>
            <person name="Kraeva N."/>
            <person name="Butenko A."/>
            <person name="Hlavacova J."/>
            <person name="Kostygov A."/>
            <person name="Myskova J."/>
            <person name="Grybchuk D."/>
            <person name="Lestinova T."/>
            <person name="Votypka J."/>
            <person name="Volf P."/>
            <person name="Opperdoes F."/>
            <person name="Flegontov P."/>
            <person name="Lukes J."/>
            <person name="Yurchenko V."/>
        </authorList>
    </citation>
    <scope>NUCLEOTIDE SEQUENCE [LARGE SCALE GENOMIC DNA]</scope>
    <source>
        <strain evidence="2 3">ATCC 30220</strain>
    </source>
</reference>
<organism evidence="2 3">
    <name type="scientific">Leptomonas seymouri</name>
    <dbReference type="NCBI Taxonomy" id="5684"/>
    <lineage>
        <taxon>Eukaryota</taxon>
        <taxon>Discoba</taxon>
        <taxon>Euglenozoa</taxon>
        <taxon>Kinetoplastea</taxon>
        <taxon>Metakinetoplastina</taxon>
        <taxon>Trypanosomatida</taxon>
        <taxon>Trypanosomatidae</taxon>
        <taxon>Leishmaniinae</taxon>
        <taxon>Leptomonas</taxon>
    </lineage>
</organism>
<dbReference type="OMA" id="AHYRSHI"/>
<evidence type="ECO:0000256" key="1">
    <source>
        <dbReference type="SAM" id="MobiDB-lite"/>
    </source>
</evidence>
<sequence length="265" mass="29368">MSLSVSSAMMTAFGLYHEESNGVPAVEAERIRHMLPLLEGPHGERAGDAIENAAVLKVVSNLRKNGGSEESVELRVIRWRGETKASIRAQMQPILLHYRLQIILVKERTQRRMLEMKETNERVPLVTEYYKTTALKWRLLGYAGSSHAMMATDSASTYHAPASTLTSVQEVKREQQFRESFLRLEDAMLRQVGDSTAATPMRFHIDGRRSSSAHSSGCIAAFSPIPLPPSGTHPEVDEMSESDGEGEREAAFEATVAFVGPANRK</sequence>
<proteinExistence type="predicted"/>
<accession>A0A0N1I2I4</accession>
<keyword evidence="3" id="KW-1185">Reference proteome</keyword>
<dbReference type="EMBL" id="LJSK01000001">
    <property type="protein sequence ID" value="KPI90810.1"/>
    <property type="molecule type" value="Genomic_DNA"/>
</dbReference>